<proteinExistence type="predicted"/>
<evidence type="ECO:0000256" key="1">
    <source>
        <dbReference type="SAM" id="MobiDB-lite"/>
    </source>
</evidence>
<feature type="compositionally biased region" description="Acidic residues" evidence="1">
    <location>
        <begin position="402"/>
        <end position="412"/>
    </location>
</feature>
<name>A0A4S9D4Z6_AURPU</name>
<protein>
    <submittedName>
        <fullName evidence="2">Uncharacterized protein</fullName>
    </submittedName>
</protein>
<accession>A0A4S9D4Z6</accession>
<feature type="region of interest" description="Disordered" evidence="1">
    <location>
        <begin position="399"/>
        <end position="420"/>
    </location>
</feature>
<sequence>MALEVGTHAAITIMAPGKTTMTITTIIAKAVHMSRRKQCDVFGREAHDEGTEILEIVIPGRKLAIKMARAQEHANQVTAPNQSLDESSTAAGRSVLLISVVLRINGSRPITLLRVSQPQHSVNAILYFPQLSHKYIELPLISTRTNTHVYPHIIAITMNDHSYHGAHRSITQGDSASHDFDTSFTNPGANNMRTQVPDLAVAKVSYQFHDFINPQSGDPNAPIWVKGSIPSLDSLDLTINSGAIVQRGVDAGQEFATYTPLVNSINHICLLHDLVPIREQDLVELQRQQWFGAFMKQFIKRYRAEAYVDYSSFGRTEVLTGDRMVLLLEALEFAGRLPKIFLGVVVHQHGSQPWVMHYPCQVPQSEKTAWVLVETSPTGASYYGFGGAVAGKQVEGDREVEGYDEDVSDEDAEATKAPKANSRKTASRILALQAPLPAGTSVDDIIEKYPERVHYVNILKVGLKYSNKTISESLKTHGLKLSSGVVKRINVAIDWIESEFAIDKDAFRTTYDRERRAADIPARGKDEVEDDVLEANRSKIANAMTWVKTGGLRPLPTTVTGATAASGHGTVPFKGNASIASGAGLYATPLTGPSTGPVDRGYAHGYGTGR</sequence>
<comment type="caution">
    <text evidence="2">The sequence shown here is derived from an EMBL/GenBank/DDBJ whole genome shotgun (WGS) entry which is preliminary data.</text>
</comment>
<gene>
    <name evidence="2" type="ORF">D6D13_02564</name>
</gene>
<dbReference type="EMBL" id="QZAS01000006">
    <property type="protein sequence ID" value="THX15146.1"/>
    <property type="molecule type" value="Genomic_DNA"/>
</dbReference>
<reference evidence="2" key="1">
    <citation type="submission" date="2018-10" db="EMBL/GenBank/DDBJ databases">
        <title>Fifty Aureobasidium pullulans genomes reveal a recombining polyextremotolerant generalist.</title>
        <authorList>
            <person name="Gostincar C."/>
            <person name="Turk M."/>
            <person name="Zajc J."/>
            <person name="Gunde-Cimerman N."/>
        </authorList>
    </citation>
    <scope>NUCLEOTIDE SEQUENCE [LARGE SCALE GENOMIC DNA]</scope>
    <source>
        <strain evidence="2">EXF-10085</strain>
    </source>
</reference>
<dbReference type="AlphaFoldDB" id="A0A4S9D4Z6"/>
<evidence type="ECO:0000313" key="2">
    <source>
        <dbReference type="EMBL" id="THX15146.1"/>
    </source>
</evidence>
<organism evidence="2">
    <name type="scientific">Aureobasidium pullulans</name>
    <name type="common">Black yeast</name>
    <name type="synonym">Pullularia pullulans</name>
    <dbReference type="NCBI Taxonomy" id="5580"/>
    <lineage>
        <taxon>Eukaryota</taxon>
        <taxon>Fungi</taxon>
        <taxon>Dikarya</taxon>
        <taxon>Ascomycota</taxon>
        <taxon>Pezizomycotina</taxon>
        <taxon>Dothideomycetes</taxon>
        <taxon>Dothideomycetidae</taxon>
        <taxon>Dothideales</taxon>
        <taxon>Saccotheciaceae</taxon>
        <taxon>Aureobasidium</taxon>
    </lineage>
</organism>